<evidence type="ECO:0000256" key="1">
    <source>
        <dbReference type="SAM" id="MobiDB-lite"/>
    </source>
</evidence>
<dbReference type="Proteomes" id="UP000683360">
    <property type="component" value="Unassembled WGS sequence"/>
</dbReference>
<dbReference type="OrthoDB" id="6178231at2759"/>
<evidence type="ECO:0000313" key="2">
    <source>
        <dbReference type="EMBL" id="CAG2217319.1"/>
    </source>
</evidence>
<protein>
    <submittedName>
        <fullName evidence="2">Uncharacterized protein</fullName>
    </submittedName>
</protein>
<organism evidence="2 3">
    <name type="scientific">Mytilus edulis</name>
    <name type="common">Blue mussel</name>
    <dbReference type="NCBI Taxonomy" id="6550"/>
    <lineage>
        <taxon>Eukaryota</taxon>
        <taxon>Metazoa</taxon>
        <taxon>Spiralia</taxon>
        <taxon>Lophotrochozoa</taxon>
        <taxon>Mollusca</taxon>
        <taxon>Bivalvia</taxon>
        <taxon>Autobranchia</taxon>
        <taxon>Pteriomorphia</taxon>
        <taxon>Mytilida</taxon>
        <taxon>Mytiloidea</taxon>
        <taxon>Mytilidae</taxon>
        <taxon>Mytilinae</taxon>
        <taxon>Mytilus</taxon>
    </lineage>
</organism>
<gene>
    <name evidence="2" type="ORF">MEDL_31011</name>
</gene>
<keyword evidence="3" id="KW-1185">Reference proteome</keyword>
<feature type="compositionally biased region" description="Polar residues" evidence="1">
    <location>
        <begin position="64"/>
        <end position="81"/>
    </location>
</feature>
<feature type="region of interest" description="Disordered" evidence="1">
    <location>
        <begin position="43"/>
        <end position="96"/>
    </location>
</feature>
<name>A0A8S3S7L9_MYTED</name>
<dbReference type="AlphaFoldDB" id="A0A8S3S7L9"/>
<proteinExistence type="predicted"/>
<accession>A0A8S3S7L9</accession>
<comment type="caution">
    <text evidence="2">The sequence shown here is derived from an EMBL/GenBank/DDBJ whole genome shotgun (WGS) entry which is preliminary data.</text>
</comment>
<feature type="compositionally biased region" description="Basic and acidic residues" evidence="1">
    <location>
        <begin position="43"/>
        <end position="62"/>
    </location>
</feature>
<sequence>MTEKQVKISENVKQRLSEYLLYCKRENNQRFVNNRNLILLSENRKRTQEEKKNDNEHIDKRQRTTQNGQEDKGTNTSLFSNKQKERTNTSLFSNKQKEELSAMRHIETILNTKIEDMAAKIEYENHVQENRRKQLRKDRQLRNMIHDRLLN</sequence>
<reference evidence="2" key="1">
    <citation type="submission" date="2021-03" db="EMBL/GenBank/DDBJ databases">
        <authorList>
            <person name="Bekaert M."/>
        </authorList>
    </citation>
    <scope>NUCLEOTIDE SEQUENCE</scope>
</reference>
<evidence type="ECO:0000313" key="3">
    <source>
        <dbReference type="Proteomes" id="UP000683360"/>
    </source>
</evidence>
<dbReference type="EMBL" id="CAJPWZ010001530">
    <property type="protein sequence ID" value="CAG2217319.1"/>
    <property type="molecule type" value="Genomic_DNA"/>
</dbReference>